<dbReference type="Proteomes" id="UP000007796">
    <property type="component" value="Unassembled WGS sequence"/>
</dbReference>
<dbReference type="Gene3D" id="1.10.8.270">
    <property type="entry name" value="putative rabgap domain of human tbc1 domain family member 14 like domains"/>
    <property type="match status" value="1"/>
</dbReference>
<dbReference type="InterPro" id="IPR035969">
    <property type="entry name" value="Rab-GAP_TBC_sf"/>
</dbReference>
<dbReference type="AlphaFoldDB" id="F0XQ61"/>
<feature type="domain" description="Rab-GAP TBC" evidence="3">
    <location>
        <begin position="39"/>
        <end position="348"/>
    </location>
</feature>
<dbReference type="GO" id="GO:0005096">
    <property type="term" value="F:GTPase activator activity"/>
    <property type="evidence" value="ECO:0007669"/>
    <property type="project" value="UniProtKB-KW"/>
</dbReference>
<evidence type="ECO:0000313" key="4">
    <source>
        <dbReference type="EMBL" id="EFX00751.1"/>
    </source>
</evidence>
<gene>
    <name evidence="4" type="ORF">CMQ_7753</name>
</gene>
<dbReference type="InParanoid" id="F0XQ61"/>
<dbReference type="STRING" id="655863.F0XQ61"/>
<protein>
    <submittedName>
        <fullName evidence="4">Tbc domain protein</fullName>
    </submittedName>
</protein>
<dbReference type="RefSeq" id="XP_014170233.1">
    <property type="nucleotide sequence ID" value="XM_014314758.1"/>
</dbReference>
<dbReference type="GeneID" id="25981332"/>
<accession>F0XQ61</accession>
<dbReference type="HOGENOM" id="CLU_019939_1_0_1"/>
<feature type="compositionally biased region" description="Low complexity" evidence="2">
    <location>
        <begin position="766"/>
        <end position="775"/>
    </location>
</feature>
<evidence type="ECO:0000256" key="1">
    <source>
        <dbReference type="ARBA" id="ARBA00022468"/>
    </source>
</evidence>
<evidence type="ECO:0000256" key="2">
    <source>
        <dbReference type="SAM" id="MobiDB-lite"/>
    </source>
</evidence>
<evidence type="ECO:0000259" key="3">
    <source>
        <dbReference type="PROSITE" id="PS50086"/>
    </source>
</evidence>
<keyword evidence="1" id="KW-0343">GTPase activation</keyword>
<dbReference type="PANTHER" id="PTHR22957:SF337">
    <property type="entry name" value="TBC1 DOMAIN FAMILY MEMBER 5"/>
    <property type="match status" value="1"/>
</dbReference>
<dbReference type="PANTHER" id="PTHR22957">
    <property type="entry name" value="TBC1 DOMAIN FAMILY MEMBER GTPASE-ACTIVATING PROTEIN"/>
    <property type="match status" value="1"/>
</dbReference>
<dbReference type="FunFam" id="1.10.472.80:FF:000038">
    <property type="entry name" value="TBC1 domain family member 5"/>
    <property type="match status" value="1"/>
</dbReference>
<dbReference type="EMBL" id="GL629801">
    <property type="protein sequence ID" value="EFX00751.1"/>
    <property type="molecule type" value="Genomic_DNA"/>
</dbReference>
<dbReference type="SUPFAM" id="SSF47923">
    <property type="entry name" value="Ypt/Rab-GAP domain of gyp1p"/>
    <property type="match status" value="2"/>
</dbReference>
<keyword evidence="5" id="KW-1185">Reference proteome</keyword>
<feature type="region of interest" description="Disordered" evidence="2">
    <location>
        <begin position="743"/>
        <end position="798"/>
    </location>
</feature>
<feature type="region of interest" description="Disordered" evidence="2">
    <location>
        <begin position="422"/>
        <end position="478"/>
    </location>
</feature>
<dbReference type="Pfam" id="PF00566">
    <property type="entry name" value="RabGAP-TBC"/>
    <property type="match status" value="1"/>
</dbReference>
<feature type="region of interest" description="Disordered" evidence="2">
    <location>
        <begin position="622"/>
        <end position="641"/>
    </location>
</feature>
<feature type="compositionally biased region" description="Low complexity" evidence="2">
    <location>
        <begin position="668"/>
        <end position="677"/>
    </location>
</feature>
<proteinExistence type="predicted"/>
<dbReference type="FunFam" id="1.10.8.270:FF:000031">
    <property type="entry name" value="TBC1 domain family member 5"/>
    <property type="match status" value="1"/>
</dbReference>
<sequence length="798" mass="85980">MRIEQRAHLDRQRWIETAGSSASIAALQRAVRQGGPGTPCEAGLRSVCWKIFLLFRDALPSDRLPMLRRARTDYDVLGERYLQYIKHPERLAELAVDPLADDPESPWDTFRRDDVVRGEILQDVRRLPDEPFYHQDHIQTLILDVLFVWCCHHPRAGGYRQGMHELLAPIVYVLGQDAVDVAAAEAETCPEDASMMAMLDVCYLAHDAYALFSAIMDKAQAFYEVSSGGSARRSSSSSSNSNSNSNRSSSSSSNKNKGKIAPLRDALYASPVSLSPSAGVVEQSAIVEMSRAIHEGTLMKIDPELAVHLKEIEVLPQIFLIRWIRLLFGREFPSDQHLVLWDGIFAFDPDLDLVPLICVAMLLRIRWELLEADYSVALPLLLKYPPPGPPYGPHTFVDDALFLRDHGDVEGGASLVLKYTGRAPARQQQPQPQPTTPTTPTMTTTMSGHSRASSAPGTRVAAGSSGTPRTSTPGAGFAAGLDSLRQRTRMAVRSPLRALSPEGGQGQPLAPGRESVGALLHGAAKGAKGVMERGEKLGLNQAVRDAVGEIRRNMIQGLQEARQVTKGVGGRAGGGGVIDKGTDPTGQVLQVLAEMERMEQRNRQLAVMLDETVESLRSLVTGEAGEAGDTDETTESQRQSPWLDVVELAAAKVQFVKTEQQPPRETLPPAAIPSSIPSRATLAQSSFAWMLEPEDTPTGNSSDGSASASSPDGSTSKRRAPRASPVGRGRHAFLFGDVVGASPLVGGDVGRDRDTDPASGNGNGNGNDSSTTAAGARKRSAGSADEIFGLEPLRRVVP</sequence>
<dbReference type="PROSITE" id="PS50086">
    <property type="entry name" value="TBC_RABGAP"/>
    <property type="match status" value="1"/>
</dbReference>
<dbReference type="InterPro" id="IPR000195">
    <property type="entry name" value="Rab-GAP-TBC_dom"/>
</dbReference>
<feature type="compositionally biased region" description="Low complexity" evidence="2">
    <location>
        <begin position="701"/>
        <end position="714"/>
    </location>
</feature>
<reference evidence="4 5" key="1">
    <citation type="journal article" date="2011" name="Proc. Natl. Acad. Sci. U.S.A.">
        <title>Genome and transcriptome analyses of the mountain pine beetle-fungal symbiont Grosmannia clavigera, a lodgepole pine pathogen.</title>
        <authorList>
            <person name="DiGuistini S."/>
            <person name="Wang Y."/>
            <person name="Liao N.Y."/>
            <person name="Taylor G."/>
            <person name="Tanguay P."/>
            <person name="Feau N."/>
            <person name="Henrissat B."/>
            <person name="Chan S.K."/>
            <person name="Hesse-Orce U."/>
            <person name="Alamouti S.M."/>
            <person name="Tsui C.K.M."/>
            <person name="Docking R.T."/>
            <person name="Levasseur A."/>
            <person name="Haridas S."/>
            <person name="Robertson G."/>
            <person name="Birol I."/>
            <person name="Holt R.A."/>
            <person name="Marra M.A."/>
            <person name="Hamelin R.C."/>
            <person name="Hirst M."/>
            <person name="Jones S.J.M."/>
            <person name="Bohlmann J."/>
            <person name="Breuil C."/>
        </authorList>
    </citation>
    <scope>NUCLEOTIDE SEQUENCE [LARGE SCALE GENOMIC DNA]</scope>
    <source>
        <strain evidence="5">kw1407 / UAMH 11150</strain>
    </source>
</reference>
<feature type="compositionally biased region" description="Polar residues" evidence="2">
    <location>
        <begin position="464"/>
        <end position="473"/>
    </location>
</feature>
<feature type="compositionally biased region" description="Low complexity" evidence="2">
    <location>
        <begin position="229"/>
        <end position="255"/>
    </location>
</feature>
<name>F0XQ61_GROCL</name>
<organism evidence="5">
    <name type="scientific">Grosmannia clavigera (strain kw1407 / UAMH 11150)</name>
    <name type="common">Blue stain fungus</name>
    <name type="synonym">Graphiocladiella clavigera</name>
    <dbReference type="NCBI Taxonomy" id="655863"/>
    <lineage>
        <taxon>Eukaryota</taxon>
        <taxon>Fungi</taxon>
        <taxon>Dikarya</taxon>
        <taxon>Ascomycota</taxon>
        <taxon>Pezizomycotina</taxon>
        <taxon>Sordariomycetes</taxon>
        <taxon>Sordariomycetidae</taxon>
        <taxon>Ophiostomatales</taxon>
        <taxon>Ophiostomataceae</taxon>
        <taxon>Leptographium</taxon>
    </lineage>
</organism>
<dbReference type="Gene3D" id="1.10.472.80">
    <property type="entry name" value="Ypt/Rab-GAP domain of gyp1p, domain 3"/>
    <property type="match status" value="1"/>
</dbReference>
<dbReference type="eggNOG" id="KOG1091">
    <property type="taxonomic scope" value="Eukaryota"/>
</dbReference>
<feature type="region of interest" description="Disordered" evidence="2">
    <location>
        <begin position="692"/>
        <end position="729"/>
    </location>
</feature>
<feature type="compositionally biased region" description="Polar residues" evidence="2">
    <location>
        <begin position="447"/>
        <end position="456"/>
    </location>
</feature>
<feature type="region of interest" description="Disordered" evidence="2">
    <location>
        <begin position="229"/>
        <end position="258"/>
    </location>
</feature>
<dbReference type="SMART" id="SM00164">
    <property type="entry name" value="TBC"/>
    <property type="match status" value="1"/>
</dbReference>
<dbReference type="OrthoDB" id="27140at2759"/>
<feature type="region of interest" description="Disordered" evidence="2">
    <location>
        <begin position="657"/>
        <end position="677"/>
    </location>
</feature>
<evidence type="ECO:0000313" key="5">
    <source>
        <dbReference type="Proteomes" id="UP000007796"/>
    </source>
</evidence>